<accession>A0ACD6ANR5</accession>
<evidence type="ECO:0000313" key="2">
    <source>
        <dbReference type="Proteomes" id="UP001732700"/>
    </source>
</evidence>
<proteinExistence type="predicted"/>
<organism evidence="1 2">
    <name type="scientific">Avena sativa</name>
    <name type="common">Oat</name>
    <dbReference type="NCBI Taxonomy" id="4498"/>
    <lineage>
        <taxon>Eukaryota</taxon>
        <taxon>Viridiplantae</taxon>
        <taxon>Streptophyta</taxon>
        <taxon>Embryophyta</taxon>
        <taxon>Tracheophyta</taxon>
        <taxon>Spermatophyta</taxon>
        <taxon>Magnoliopsida</taxon>
        <taxon>Liliopsida</taxon>
        <taxon>Poales</taxon>
        <taxon>Poaceae</taxon>
        <taxon>BOP clade</taxon>
        <taxon>Pooideae</taxon>
        <taxon>Poodae</taxon>
        <taxon>Poeae</taxon>
        <taxon>Poeae Chloroplast Group 1 (Aveneae type)</taxon>
        <taxon>Aveninae</taxon>
        <taxon>Avena</taxon>
    </lineage>
</organism>
<reference evidence="1" key="1">
    <citation type="submission" date="2025-09" db="UniProtKB">
        <authorList>
            <consortium name="EnsemblPlants"/>
        </authorList>
    </citation>
    <scope>IDENTIFICATION</scope>
</reference>
<name>A0ACD6ANR5_AVESA</name>
<protein>
    <submittedName>
        <fullName evidence="1">Uncharacterized protein</fullName>
    </submittedName>
</protein>
<evidence type="ECO:0000313" key="1">
    <source>
        <dbReference type="EnsemblPlants" id="AVESA.00010b.r2.UnG1411930.1.CDS"/>
    </source>
</evidence>
<sequence length="458" mass="50471">MAKVVEITPYSNKAAPLKAHEQTVMVKVTAPVTGKKATAPLDIVFVLDTSGSMAGDRVAKMKKAMVIAIQKMGNDDRIAIVPFSSESNETKAKLQRVITEADKKEMQAFVEGLKAEGNTNIRAGLQVAVDKLLDRRADQEGRAGIIFLMSDGAQNHGDAGKVDVSKVNVQTFGFGENHNPKLLNALAHQSHGGLFHLVTDKLDANHLAEAFAMVLGRFRDISVLNLRVTLKKQEMEMQSVKAGSYPTKQPYGGDSFTVEFGDLARQERRRIMIFLRLPEACNEEKGKTVMTVECSYRLAGDKTDTTGVQHQVTMDRATEANPGEMKPQVLMERFRRQHAAAIDQARSMAEKKDFRGAKAKLAKRLSALSDLHNNPESDGVAGFLSTELKDILDHMASQEQYDKEGKALILAALSSHARQRPTARGSIHIDALFALKRDNKYIAQARKFYDNPNTALLN</sequence>
<dbReference type="Proteomes" id="UP001732700">
    <property type="component" value="Unassembled WGS sequence"/>
</dbReference>
<dbReference type="EnsemblPlants" id="AVESA.00010b.r2.UnG1411930.1">
    <property type="protein sequence ID" value="AVESA.00010b.r2.UnG1411930.1.CDS"/>
    <property type="gene ID" value="AVESA.00010b.r2.UnG1411930"/>
</dbReference>
<keyword evidence="2" id="KW-1185">Reference proteome</keyword>